<dbReference type="InterPro" id="IPR043502">
    <property type="entry name" value="DNA/RNA_pol_sf"/>
</dbReference>
<evidence type="ECO:0000313" key="1">
    <source>
        <dbReference type="Proteomes" id="UP000887566"/>
    </source>
</evidence>
<reference evidence="2" key="1">
    <citation type="submission" date="2022-11" db="UniProtKB">
        <authorList>
            <consortium name="WormBaseParasite"/>
        </authorList>
    </citation>
    <scope>IDENTIFICATION</scope>
</reference>
<dbReference type="SUPFAM" id="SSF56672">
    <property type="entry name" value="DNA/RNA polymerases"/>
    <property type="match status" value="1"/>
</dbReference>
<dbReference type="WBParaSite" id="PSAMB.scaffold5315size12052.g26368.t1">
    <property type="protein sequence ID" value="PSAMB.scaffold5315size12052.g26368.t1"/>
    <property type="gene ID" value="PSAMB.scaffold5315size12052.g26368"/>
</dbReference>
<dbReference type="Proteomes" id="UP000887566">
    <property type="component" value="Unplaced"/>
</dbReference>
<dbReference type="AlphaFoldDB" id="A0A914WUK6"/>
<proteinExistence type="predicted"/>
<name>A0A914WUK6_9BILA</name>
<protein>
    <submittedName>
        <fullName evidence="2">Reverse transcriptase domain-containing protein</fullName>
    </submittedName>
</protein>
<keyword evidence="1" id="KW-1185">Reference proteome</keyword>
<accession>A0A914WUK6</accession>
<evidence type="ECO:0000313" key="2">
    <source>
        <dbReference type="WBParaSite" id="PSAMB.scaffold5315size12052.g26368.t1"/>
    </source>
</evidence>
<sequence length="220" mass="25289">MLTINVLRLGACIKYKAGNPLLKKDGQEKRWVEHFKDTLNQPAPTVTFDSAALEPVEEFPANLGPITKEETKMAVHLLKNGKAAGLDEVAPELLKHGGPDTINALTNFMNTCWDKLTVPEDWRQGVIIRLPKKFLRRLRQAVDDQLREQQAGFRCGRSCNEQIFILRSIIEQSLEYQQRLLINFIDFVKAFDSVHRESLWSILRVYGMPNKFVDLFCDLY</sequence>
<organism evidence="1 2">
    <name type="scientific">Plectus sambesii</name>
    <dbReference type="NCBI Taxonomy" id="2011161"/>
    <lineage>
        <taxon>Eukaryota</taxon>
        <taxon>Metazoa</taxon>
        <taxon>Ecdysozoa</taxon>
        <taxon>Nematoda</taxon>
        <taxon>Chromadorea</taxon>
        <taxon>Plectida</taxon>
        <taxon>Plectina</taxon>
        <taxon>Plectoidea</taxon>
        <taxon>Plectidae</taxon>
        <taxon>Plectus</taxon>
    </lineage>
</organism>
<dbReference type="PANTHER" id="PTHR19446">
    <property type="entry name" value="REVERSE TRANSCRIPTASES"/>
    <property type="match status" value="1"/>
</dbReference>